<dbReference type="InterPro" id="IPR014994">
    <property type="entry name" value="DUF1843"/>
</dbReference>
<dbReference type="AlphaFoldDB" id="A0A103RWD6"/>
<evidence type="ECO:0000256" key="1">
    <source>
        <dbReference type="SAM" id="Coils"/>
    </source>
</evidence>
<dbReference type="Pfam" id="PF08898">
    <property type="entry name" value="DUF1843"/>
    <property type="match status" value="1"/>
</dbReference>
<feature type="coiled-coil region" evidence="1">
    <location>
        <begin position="157"/>
        <end position="194"/>
    </location>
</feature>
<organism evidence="4 5">
    <name type="scientific">Burkholderia ubonensis</name>
    <dbReference type="NCBI Taxonomy" id="101571"/>
    <lineage>
        <taxon>Bacteria</taxon>
        <taxon>Pseudomonadati</taxon>
        <taxon>Pseudomonadota</taxon>
        <taxon>Betaproteobacteria</taxon>
        <taxon>Burkholderiales</taxon>
        <taxon>Burkholderiaceae</taxon>
        <taxon>Burkholderia</taxon>
        <taxon>Burkholderia cepacia complex</taxon>
    </lineage>
</organism>
<accession>A0A103RWD6</accession>
<reference evidence="4 5" key="1">
    <citation type="submission" date="2015-11" db="EMBL/GenBank/DDBJ databases">
        <title>Expanding the genomic diversity of Burkholderia species for the development of highly accurate diagnostics.</title>
        <authorList>
            <person name="Sahl J."/>
            <person name="Keim P."/>
            <person name="Wagner D."/>
        </authorList>
    </citation>
    <scope>NUCLEOTIDE SEQUENCE [LARGE SCALE GENOMIC DNA]</scope>
    <source>
        <strain evidence="4 5">MSMB2036</strain>
    </source>
</reference>
<dbReference type="OrthoDB" id="7015832at2"/>
<protein>
    <recommendedName>
        <fullName evidence="6">DUF1842 domain-containing protein</fullName>
    </recommendedName>
</protein>
<keyword evidence="1" id="KW-0175">Coiled coil</keyword>
<dbReference type="RefSeq" id="WP_059749224.1">
    <property type="nucleotide sequence ID" value="NZ_CP013416.1"/>
</dbReference>
<dbReference type="Pfam" id="PF08896">
    <property type="entry name" value="DUF1842"/>
    <property type="match status" value="1"/>
</dbReference>
<comment type="caution">
    <text evidence="4">The sequence shown here is derived from an EMBL/GenBank/DDBJ whole genome shotgun (WGS) entry which is preliminary data.</text>
</comment>
<dbReference type="InterPro" id="IPR014992">
    <property type="entry name" value="DUF1842"/>
</dbReference>
<dbReference type="Proteomes" id="UP000064029">
    <property type="component" value="Unassembled WGS sequence"/>
</dbReference>
<proteinExistence type="predicted"/>
<dbReference type="EMBL" id="LOXM01000021">
    <property type="protein sequence ID" value="KVG75157.1"/>
    <property type="molecule type" value="Genomic_DNA"/>
</dbReference>
<evidence type="ECO:0000313" key="4">
    <source>
        <dbReference type="EMBL" id="KVG75157.1"/>
    </source>
</evidence>
<gene>
    <name evidence="4" type="ORF">WJ33_14595</name>
</gene>
<sequence length="195" mass="21133">MSAALFPVNFRVATPVIGAPVLTLALVVNPPAKKVSGVARISQTTWPTLEFRAQVWGQFNPMVLVPGARTQLVLSLQGSPSGPTSRLAETFQLQGIVDADWKSGVASYRFFDGERWREVEHAIMTAVGTLQPLESDKQPVVPLYGVGLQQARESGDLSRMKALAREAEQQLADAGRLEEALAGLTAEIARLEARR</sequence>
<evidence type="ECO:0008006" key="6">
    <source>
        <dbReference type="Google" id="ProtNLM"/>
    </source>
</evidence>
<evidence type="ECO:0000259" key="2">
    <source>
        <dbReference type="Pfam" id="PF08896"/>
    </source>
</evidence>
<feature type="domain" description="DUF1843" evidence="3">
    <location>
        <begin position="142"/>
        <end position="193"/>
    </location>
</feature>
<name>A0A103RWD6_9BURK</name>
<feature type="domain" description="DUF1842" evidence="2">
    <location>
        <begin position="5"/>
        <end position="116"/>
    </location>
</feature>
<evidence type="ECO:0000259" key="3">
    <source>
        <dbReference type="Pfam" id="PF08898"/>
    </source>
</evidence>
<evidence type="ECO:0000313" key="5">
    <source>
        <dbReference type="Proteomes" id="UP000064029"/>
    </source>
</evidence>